<accession>A0A0F9W199</accession>
<dbReference type="EMBL" id="LAZR01000247">
    <property type="protein sequence ID" value="KKN79446.1"/>
    <property type="molecule type" value="Genomic_DNA"/>
</dbReference>
<dbReference type="PANTHER" id="PTHR33495:SF2">
    <property type="entry name" value="ANTI-SIGMA FACTOR ANTAGONIST TM_1081-RELATED"/>
    <property type="match status" value="1"/>
</dbReference>
<gene>
    <name evidence="2" type="ORF">LCGC14_0340080</name>
</gene>
<proteinExistence type="predicted"/>
<evidence type="ECO:0000313" key="2">
    <source>
        <dbReference type="EMBL" id="KKN79446.1"/>
    </source>
</evidence>
<dbReference type="CDD" id="cd07043">
    <property type="entry name" value="STAS_anti-anti-sigma_factors"/>
    <property type="match status" value="1"/>
</dbReference>
<dbReference type="AlphaFoldDB" id="A0A0F9W199"/>
<dbReference type="Pfam" id="PF01740">
    <property type="entry name" value="STAS"/>
    <property type="match status" value="1"/>
</dbReference>
<dbReference type="SUPFAM" id="SSF52091">
    <property type="entry name" value="SpoIIaa-like"/>
    <property type="match status" value="1"/>
</dbReference>
<sequence length="120" mass="13312">MAIQRWSDQITVVELIDDPQFSEDLNGLLEQLEGEPSDVVLNFASVGFINSSNVAKLLRLRKQMAAANRRMVLCDLNTQVWGVFQVTGLDKIFDFTKDISTALATVQLANGETAEHDKAD</sequence>
<dbReference type="InterPro" id="IPR002645">
    <property type="entry name" value="STAS_dom"/>
</dbReference>
<name>A0A0F9W199_9ZZZZ</name>
<reference evidence="2" key="1">
    <citation type="journal article" date="2015" name="Nature">
        <title>Complex archaea that bridge the gap between prokaryotes and eukaryotes.</title>
        <authorList>
            <person name="Spang A."/>
            <person name="Saw J.H."/>
            <person name="Jorgensen S.L."/>
            <person name="Zaremba-Niedzwiedzka K."/>
            <person name="Martijn J."/>
            <person name="Lind A.E."/>
            <person name="van Eijk R."/>
            <person name="Schleper C."/>
            <person name="Guy L."/>
            <person name="Ettema T.J."/>
        </authorList>
    </citation>
    <scope>NUCLEOTIDE SEQUENCE</scope>
</reference>
<dbReference type="GO" id="GO:0043856">
    <property type="term" value="F:anti-sigma factor antagonist activity"/>
    <property type="evidence" value="ECO:0007669"/>
    <property type="project" value="TreeGrafter"/>
</dbReference>
<organism evidence="2">
    <name type="scientific">marine sediment metagenome</name>
    <dbReference type="NCBI Taxonomy" id="412755"/>
    <lineage>
        <taxon>unclassified sequences</taxon>
        <taxon>metagenomes</taxon>
        <taxon>ecological metagenomes</taxon>
    </lineage>
</organism>
<evidence type="ECO:0000259" key="1">
    <source>
        <dbReference type="PROSITE" id="PS50801"/>
    </source>
</evidence>
<dbReference type="PROSITE" id="PS50801">
    <property type="entry name" value="STAS"/>
    <property type="match status" value="1"/>
</dbReference>
<feature type="domain" description="STAS" evidence="1">
    <location>
        <begin position="21"/>
        <end position="106"/>
    </location>
</feature>
<dbReference type="InterPro" id="IPR036513">
    <property type="entry name" value="STAS_dom_sf"/>
</dbReference>
<comment type="caution">
    <text evidence="2">The sequence shown here is derived from an EMBL/GenBank/DDBJ whole genome shotgun (WGS) entry which is preliminary data.</text>
</comment>
<dbReference type="PANTHER" id="PTHR33495">
    <property type="entry name" value="ANTI-SIGMA FACTOR ANTAGONIST TM_1081-RELATED-RELATED"/>
    <property type="match status" value="1"/>
</dbReference>
<dbReference type="Gene3D" id="3.30.750.24">
    <property type="entry name" value="STAS domain"/>
    <property type="match status" value="1"/>
</dbReference>
<protein>
    <recommendedName>
        <fullName evidence="1">STAS domain-containing protein</fullName>
    </recommendedName>
</protein>